<dbReference type="Pfam" id="PF20101">
    <property type="entry name" value="DUF6491"/>
    <property type="match status" value="1"/>
</dbReference>
<comment type="caution">
    <text evidence="1">The sequence shown here is derived from an EMBL/GenBank/DDBJ whole genome shotgun (WGS) entry which is preliminary data.</text>
</comment>
<gene>
    <name evidence="1" type="ORF">AB4876_08480</name>
</gene>
<organism evidence="1 2">
    <name type="scientific">Zhongshania guokunii</name>
    <dbReference type="NCBI Taxonomy" id="641783"/>
    <lineage>
        <taxon>Bacteria</taxon>
        <taxon>Pseudomonadati</taxon>
        <taxon>Pseudomonadota</taxon>
        <taxon>Gammaproteobacteria</taxon>
        <taxon>Cellvibrionales</taxon>
        <taxon>Spongiibacteraceae</taxon>
        <taxon>Zhongshania</taxon>
    </lineage>
</organism>
<evidence type="ECO:0000313" key="2">
    <source>
        <dbReference type="Proteomes" id="UP001557485"/>
    </source>
</evidence>
<evidence type="ECO:0000313" key="1">
    <source>
        <dbReference type="EMBL" id="MEX1668947.1"/>
    </source>
</evidence>
<proteinExistence type="predicted"/>
<dbReference type="Proteomes" id="UP001557485">
    <property type="component" value="Unassembled WGS sequence"/>
</dbReference>
<accession>A0ABV3U4R9</accession>
<dbReference type="PROSITE" id="PS51257">
    <property type="entry name" value="PROKAR_LIPOPROTEIN"/>
    <property type="match status" value="1"/>
</dbReference>
<reference evidence="1 2" key="1">
    <citation type="journal article" date="2011" name="Int. J. Syst. Evol. Microbiol.">
        <title>Zhongshania antarctica gen. nov., sp. nov. and Zhongshania guokunii sp. nov., gammaproteobacteria respectively isolated from coastal attached (fast) ice and surface seawater of the Antarctic.</title>
        <authorList>
            <person name="Li H.J."/>
            <person name="Zhang X.Y."/>
            <person name="Chen C.X."/>
            <person name="Zhang Y.J."/>
            <person name="Gao Z.M."/>
            <person name="Yu Y."/>
            <person name="Chen X.L."/>
            <person name="Chen B."/>
            <person name="Zhang Y.Z."/>
        </authorList>
    </citation>
    <scope>NUCLEOTIDE SEQUENCE [LARGE SCALE GENOMIC DNA]</scope>
    <source>
        <strain evidence="1 2">ZS6-22T</strain>
    </source>
</reference>
<dbReference type="EMBL" id="JBFRYA010000006">
    <property type="protein sequence ID" value="MEX1668947.1"/>
    <property type="molecule type" value="Genomic_DNA"/>
</dbReference>
<dbReference type="RefSeq" id="WP_368381213.1">
    <property type="nucleotide sequence ID" value="NZ_JBFRYA010000006.1"/>
</dbReference>
<name>A0ABV3U4R9_9GAMM</name>
<sequence length="75" mass="8512">MSIKLIRFGATLCVLASIVACSTVKEERGLDERLAESGYRPGESVDRISSYRISDWTYLDDRHLIFSNGISEHYI</sequence>
<protein>
    <submittedName>
        <fullName evidence="1">DUF6491 family protein</fullName>
    </submittedName>
</protein>
<dbReference type="InterPro" id="IPR045500">
    <property type="entry name" value="DUF6491"/>
</dbReference>
<keyword evidence="2" id="KW-1185">Reference proteome</keyword>